<accession>A0ACB8TE96</accession>
<dbReference type="EMBL" id="MU277192">
    <property type="protein sequence ID" value="KAI0066735.1"/>
    <property type="molecule type" value="Genomic_DNA"/>
</dbReference>
<reference evidence="1" key="1">
    <citation type="submission" date="2021-03" db="EMBL/GenBank/DDBJ databases">
        <authorList>
            <consortium name="DOE Joint Genome Institute"/>
            <person name="Ahrendt S."/>
            <person name="Looney B.P."/>
            <person name="Miyauchi S."/>
            <person name="Morin E."/>
            <person name="Drula E."/>
            <person name="Courty P.E."/>
            <person name="Chicoki N."/>
            <person name="Fauchery L."/>
            <person name="Kohler A."/>
            <person name="Kuo A."/>
            <person name="Labutti K."/>
            <person name="Pangilinan J."/>
            <person name="Lipzen A."/>
            <person name="Riley R."/>
            <person name="Andreopoulos W."/>
            <person name="He G."/>
            <person name="Johnson J."/>
            <person name="Barry K.W."/>
            <person name="Grigoriev I.V."/>
            <person name="Nagy L."/>
            <person name="Hibbett D."/>
            <person name="Henrissat B."/>
            <person name="Matheny P.B."/>
            <person name="Labbe J."/>
            <person name="Martin F."/>
        </authorList>
    </citation>
    <scope>NUCLEOTIDE SEQUENCE</scope>
    <source>
        <strain evidence="1">HHB10654</strain>
    </source>
</reference>
<protein>
    <submittedName>
        <fullName evidence="1">Uncharacterized protein</fullName>
    </submittedName>
</protein>
<comment type="caution">
    <text evidence="1">The sequence shown here is derived from an EMBL/GenBank/DDBJ whole genome shotgun (WGS) entry which is preliminary data.</text>
</comment>
<name>A0ACB8TE96_9AGAM</name>
<dbReference type="Proteomes" id="UP000814140">
    <property type="component" value="Unassembled WGS sequence"/>
</dbReference>
<evidence type="ECO:0000313" key="2">
    <source>
        <dbReference type="Proteomes" id="UP000814140"/>
    </source>
</evidence>
<proteinExistence type="predicted"/>
<reference evidence="1" key="2">
    <citation type="journal article" date="2022" name="New Phytol.">
        <title>Evolutionary transition to the ectomycorrhizal habit in the genomes of a hyperdiverse lineage of mushroom-forming fungi.</title>
        <authorList>
            <person name="Looney B."/>
            <person name="Miyauchi S."/>
            <person name="Morin E."/>
            <person name="Drula E."/>
            <person name="Courty P.E."/>
            <person name="Kohler A."/>
            <person name="Kuo A."/>
            <person name="LaButti K."/>
            <person name="Pangilinan J."/>
            <person name="Lipzen A."/>
            <person name="Riley R."/>
            <person name="Andreopoulos W."/>
            <person name="He G."/>
            <person name="Johnson J."/>
            <person name="Nolan M."/>
            <person name="Tritt A."/>
            <person name="Barry K.W."/>
            <person name="Grigoriev I.V."/>
            <person name="Nagy L.G."/>
            <person name="Hibbett D."/>
            <person name="Henrissat B."/>
            <person name="Matheny P.B."/>
            <person name="Labbe J."/>
            <person name="Martin F.M."/>
        </authorList>
    </citation>
    <scope>NUCLEOTIDE SEQUENCE</scope>
    <source>
        <strain evidence="1">HHB10654</strain>
    </source>
</reference>
<keyword evidence="2" id="KW-1185">Reference proteome</keyword>
<organism evidence="1 2">
    <name type="scientific">Artomyces pyxidatus</name>
    <dbReference type="NCBI Taxonomy" id="48021"/>
    <lineage>
        <taxon>Eukaryota</taxon>
        <taxon>Fungi</taxon>
        <taxon>Dikarya</taxon>
        <taxon>Basidiomycota</taxon>
        <taxon>Agaricomycotina</taxon>
        <taxon>Agaricomycetes</taxon>
        <taxon>Russulales</taxon>
        <taxon>Auriscalpiaceae</taxon>
        <taxon>Artomyces</taxon>
    </lineage>
</organism>
<evidence type="ECO:0000313" key="1">
    <source>
        <dbReference type="EMBL" id="KAI0066735.1"/>
    </source>
</evidence>
<sequence length="177" mass="19364">MERRPETLEVETDEARERRLQQILESLNAPGDAPPQPPSLKFDFGNRETFVVPPPTEPRLQAFLPELEASNAQLLQRDPSSIDIEHIEDDDEQYIQMDLGLGVFEERRSAESGSDGDSDSSSSESDGETSTSSSSDSDSEADSSTTSPAALRPVKGLPKRARPQIEVLHSTFAPPSP</sequence>
<gene>
    <name evidence="1" type="ORF">BV25DRAFT_1912773</name>
</gene>